<evidence type="ECO:0000256" key="1">
    <source>
        <dbReference type="SAM" id="SignalP"/>
    </source>
</evidence>
<dbReference type="RefSeq" id="WP_032570951.1">
    <property type="nucleotide sequence ID" value="NZ_JGDM01000074.1"/>
</dbReference>
<evidence type="ECO:0000259" key="2">
    <source>
        <dbReference type="Pfam" id="PF13568"/>
    </source>
</evidence>
<feature type="chain" id="PRO_5001483256" evidence="1">
    <location>
        <begin position="22"/>
        <end position="288"/>
    </location>
</feature>
<dbReference type="Proteomes" id="UP000022272">
    <property type="component" value="Unassembled WGS sequence"/>
</dbReference>
<keyword evidence="1" id="KW-0732">Signal</keyword>
<accession>A0A016A9P8</accession>
<evidence type="ECO:0000313" key="4">
    <source>
        <dbReference type="Proteomes" id="UP000022272"/>
    </source>
</evidence>
<dbReference type="PATRIC" id="fig|1339280.3.peg.2938"/>
<dbReference type="Gene3D" id="2.60.40.1120">
    <property type="entry name" value="Carboxypeptidase-like, regulatory domain"/>
    <property type="match status" value="1"/>
</dbReference>
<proteinExistence type="predicted"/>
<dbReference type="Pfam" id="PF13568">
    <property type="entry name" value="OMP_b-brl_2"/>
    <property type="match status" value="1"/>
</dbReference>
<dbReference type="SUPFAM" id="SSF56925">
    <property type="entry name" value="OMPA-like"/>
    <property type="match status" value="1"/>
</dbReference>
<name>A0A016A9P8_BACFG</name>
<dbReference type="Pfam" id="PF13715">
    <property type="entry name" value="CarbopepD_reg_2"/>
    <property type="match status" value="1"/>
</dbReference>
<dbReference type="InterPro" id="IPR008969">
    <property type="entry name" value="CarboxyPept-like_regulatory"/>
</dbReference>
<feature type="domain" description="Outer membrane protein beta-barrel" evidence="2">
    <location>
        <begin position="97"/>
        <end position="255"/>
    </location>
</feature>
<feature type="signal peptide" evidence="1">
    <location>
        <begin position="1"/>
        <end position="21"/>
    </location>
</feature>
<dbReference type="EMBL" id="JGDM01000074">
    <property type="protein sequence ID" value="EXZ43804.1"/>
    <property type="molecule type" value="Genomic_DNA"/>
</dbReference>
<dbReference type="InterPro" id="IPR011250">
    <property type="entry name" value="OMP/PagP_B-barrel"/>
</dbReference>
<organism evidence="3 4">
    <name type="scientific">Bacteroides fragilis str. 2-F-2 #4</name>
    <dbReference type="NCBI Taxonomy" id="1339280"/>
    <lineage>
        <taxon>Bacteria</taxon>
        <taxon>Pseudomonadati</taxon>
        <taxon>Bacteroidota</taxon>
        <taxon>Bacteroidia</taxon>
        <taxon>Bacteroidales</taxon>
        <taxon>Bacteroidaceae</taxon>
        <taxon>Bacteroides</taxon>
    </lineage>
</organism>
<dbReference type="AlphaFoldDB" id="A0A016A9P8"/>
<protein>
    <submittedName>
        <fullName evidence="3">Outer membrane beta-barrel domain protein</fullName>
    </submittedName>
</protein>
<reference evidence="3 4" key="1">
    <citation type="submission" date="2014-02" db="EMBL/GenBank/DDBJ databases">
        <authorList>
            <person name="Sears C."/>
            <person name="Carroll K."/>
            <person name="Sack B.R."/>
            <person name="Qadri F."/>
            <person name="Myers L.L."/>
            <person name="Chung G.-T."/>
            <person name="Escheverria P."/>
            <person name="Fraser C.M."/>
            <person name="Sadzewicz L."/>
            <person name="Shefchek K.A."/>
            <person name="Tallon L."/>
            <person name="Das S.P."/>
            <person name="Daugherty S."/>
            <person name="Mongodin E.F."/>
        </authorList>
    </citation>
    <scope>NUCLEOTIDE SEQUENCE [LARGE SCALE GENOMIC DNA]</scope>
    <source>
        <strain evidence="3 4">2-F-2 #4</strain>
    </source>
</reference>
<evidence type="ECO:0000313" key="3">
    <source>
        <dbReference type="EMBL" id="EXZ43804.1"/>
    </source>
</evidence>
<dbReference type="InterPro" id="IPR025665">
    <property type="entry name" value="Beta-barrel_OMP_2"/>
</dbReference>
<comment type="caution">
    <text evidence="3">The sequence shown here is derived from an EMBL/GenBank/DDBJ whole genome shotgun (WGS) entry which is preliminary data.</text>
</comment>
<gene>
    <name evidence="3" type="ORF">M076_3079</name>
</gene>
<sequence>MKRIIIGVIACICAITAMAQAQTHDVKGVVFDRRQQPIVGALVTAQGTNISTITDVDGKFLLQEVPLSVKKVIVTSIGMETREVDLNVPVQLTGKRKKLSFVAHAGLGMSKFTAYGSDFKVGYEFGLGIEVRMSKRWAFQPTLQIRNHGAEFNAERNGVKYQETWNLTSLDMPMLFIRRYPIARKMNLALSLGPVLSYGLSGKVKTNETGKPDEEYDVYSKEHEYIYSNGKHSLLHPFSFGVAYGLGVEYKKWLAGISGKSMCLGRDDDGFEAEEHNLTLTLGVTYRF</sequence>
<dbReference type="SUPFAM" id="SSF49464">
    <property type="entry name" value="Carboxypeptidase regulatory domain-like"/>
    <property type="match status" value="1"/>
</dbReference>